<dbReference type="PROSITE" id="PS51186">
    <property type="entry name" value="GNAT"/>
    <property type="match status" value="1"/>
</dbReference>
<evidence type="ECO:0000313" key="3">
    <source>
        <dbReference type="Proteomes" id="UP001596191"/>
    </source>
</evidence>
<dbReference type="InterPro" id="IPR000182">
    <property type="entry name" value="GNAT_dom"/>
</dbReference>
<dbReference type="Pfam" id="PF00583">
    <property type="entry name" value="Acetyltransf_1"/>
    <property type="match status" value="1"/>
</dbReference>
<protein>
    <submittedName>
        <fullName evidence="2">GNAT family N-acetyltransferase</fullName>
        <ecNumber evidence="2">2.3.-.-</ecNumber>
    </submittedName>
</protein>
<dbReference type="GO" id="GO:0016746">
    <property type="term" value="F:acyltransferase activity"/>
    <property type="evidence" value="ECO:0007669"/>
    <property type="project" value="UniProtKB-KW"/>
</dbReference>
<dbReference type="RefSeq" id="WP_164510937.1">
    <property type="nucleotide sequence ID" value="NZ_JBHSSJ010000001.1"/>
</dbReference>
<gene>
    <name evidence="2" type="ORF">ACFQET_01505</name>
</gene>
<reference evidence="3" key="1">
    <citation type="journal article" date="2019" name="Int. J. Syst. Evol. Microbiol.">
        <title>The Global Catalogue of Microorganisms (GCM) 10K type strain sequencing project: providing services to taxonomists for standard genome sequencing and annotation.</title>
        <authorList>
            <consortium name="The Broad Institute Genomics Platform"/>
            <consortium name="The Broad Institute Genome Sequencing Center for Infectious Disease"/>
            <person name="Wu L."/>
            <person name="Ma J."/>
        </authorList>
    </citation>
    <scope>NUCLEOTIDE SEQUENCE [LARGE SCALE GENOMIC DNA]</scope>
    <source>
        <strain evidence="3">CCM 8907</strain>
    </source>
</reference>
<dbReference type="Proteomes" id="UP001596191">
    <property type="component" value="Unassembled WGS sequence"/>
</dbReference>
<name>A0ABW1TM25_9LACO</name>
<accession>A0ABW1TM25</accession>
<organism evidence="2 3">
    <name type="scientific">Levilactobacillus tangyuanensis</name>
    <dbReference type="NCBI Taxonomy" id="2486021"/>
    <lineage>
        <taxon>Bacteria</taxon>
        <taxon>Bacillati</taxon>
        <taxon>Bacillota</taxon>
        <taxon>Bacilli</taxon>
        <taxon>Lactobacillales</taxon>
        <taxon>Lactobacillaceae</taxon>
        <taxon>Levilactobacillus</taxon>
    </lineage>
</organism>
<dbReference type="SUPFAM" id="SSF55729">
    <property type="entry name" value="Acyl-CoA N-acyltransferases (Nat)"/>
    <property type="match status" value="1"/>
</dbReference>
<keyword evidence="2" id="KW-0012">Acyltransferase</keyword>
<dbReference type="CDD" id="cd04301">
    <property type="entry name" value="NAT_SF"/>
    <property type="match status" value="1"/>
</dbReference>
<feature type="domain" description="N-acetyltransferase" evidence="1">
    <location>
        <begin position="5"/>
        <end position="157"/>
    </location>
</feature>
<dbReference type="EMBL" id="JBHSSJ010000001">
    <property type="protein sequence ID" value="MFC6274192.1"/>
    <property type="molecule type" value="Genomic_DNA"/>
</dbReference>
<keyword evidence="3" id="KW-1185">Reference proteome</keyword>
<dbReference type="EC" id="2.3.-.-" evidence="2"/>
<dbReference type="Gene3D" id="3.40.630.30">
    <property type="match status" value="1"/>
</dbReference>
<dbReference type="InterPro" id="IPR016181">
    <property type="entry name" value="Acyl_CoA_acyltransferase"/>
</dbReference>
<evidence type="ECO:0000313" key="2">
    <source>
        <dbReference type="EMBL" id="MFC6274192.1"/>
    </source>
</evidence>
<proteinExistence type="predicted"/>
<keyword evidence="2" id="KW-0808">Transferase</keyword>
<sequence>MLRLAAYQDDTRDRDRVANYPLKDATFTATPQMALTIAIGNTDRLPVMVLEDEELVGFLVLIKGDDVKEVGADPDVAILIRSVSVAENQRGKGYASRALQMLPEFVRRHFTFATTLVLSVDHGNLPAQKLYEKVGYVDTGRRGYGTYGEQYVLEQLI</sequence>
<evidence type="ECO:0000259" key="1">
    <source>
        <dbReference type="PROSITE" id="PS51186"/>
    </source>
</evidence>
<comment type="caution">
    <text evidence="2">The sequence shown here is derived from an EMBL/GenBank/DDBJ whole genome shotgun (WGS) entry which is preliminary data.</text>
</comment>